<proteinExistence type="predicted"/>
<dbReference type="AlphaFoldDB" id="A0A380MU90"/>
<protein>
    <submittedName>
        <fullName evidence="1">Uncharacterized protein</fullName>
    </submittedName>
</protein>
<gene>
    <name evidence="1" type="ORF">NCTC13337_01742</name>
</gene>
<dbReference type="EMBL" id="UHIC01000001">
    <property type="protein sequence ID" value="SUO96179.1"/>
    <property type="molecule type" value="Genomic_DNA"/>
</dbReference>
<keyword evidence="2" id="KW-1185">Reference proteome</keyword>
<dbReference type="Proteomes" id="UP000254601">
    <property type="component" value="Unassembled WGS sequence"/>
</dbReference>
<accession>A0A380MU90</accession>
<name>A0A380MU90_9GAMM</name>
<sequence>MSIQTLDSDQSISQVADQNTEVCNIVQSSKTQPNPKQIKE</sequence>
<evidence type="ECO:0000313" key="2">
    <source>
        <dbReference type="Proteomes" id="UP000254601"/>
    </source>
</evidence>
<reference evidence="1 2" key="1">
    <citation type="submission" date="2018-06" db="EMBL/GenBank/DDBJ databases">
        <authorList>
            <consortium name="Pathogen Informatics"/>
            <person name="Doyle S."/>
        </authorList>
    </citation>
    <scope>NUCLEOTIDE SEQUENCE [LARGE SCALE GENOMIC DNA]</scope>
    <source>
        <strain evidence="1 2">NCTC13337</strain>
    </source>
</reference>
<evidence type="ECO:0000313" key="1">
    <source>
        <dbReference type="EMBL" id="SUO96179.1"/>
    </source>
</evidence>
<organism evidence="1 2">
    <name type="scientific">Suttonella ornithocola</name>
    <dbReference type="NCBI Taxonomy" id="279832"/>
    <lineage>
        <taxon>Bacteria</taxon>
        <taxon>Pseudomonadati</taxon>
        <taxon>Pseudomonadota</taxon>
        <taxon>Gammaproteobacteria</taxon>
        <taxon>Cardiobacteriales</taxon>
        <taxon>Cardiobacteriaceae</taxon>
        <taxon>Suttonella</taxon>
    </lineage>
</organism>